<dbReference type="GO" id="GO:0005829">
    <property type="term" value="C:cytosol"/>
    <property type="evidence" value="ECO:0007669"/>
    <property type="project" value="TreeGrafter"/>
</dbReference>
<dbReference type="InterPro" id="IPR011335">
    <property type="entry name" value="Restrct_endonuc-II-like"/>
</dbReference>
<evidence type="ECO:0000259" key="16">
    <source>
        <dbReference type="PROSITE" id="PS51198"/>
    </source>
</evidence>
<evidence type="ECO:0000256" key="4">
    <source>
        <dbReference type="ARBA" id="ARBA00022801"/>
    </source>
</evidence>
<dbReference type="SUPFAM" id="SSF52540">
    <property type="entry name" value="P-loop containing nucleoside triphosphate hydrolases"/>
    <property type="match status" value="1"/>
</dbReference>
<dbReference type="KEGG" id="haj:DU500_17080"/>
<dbReference type="Gene3D" id="3.90.320.10">
    <property type="match status" value="1"/>
</dbReference>
<keyword evidence="8" id="KW-0238">DNA-binding</keyword>
<feature type="domain" description="UvrD-like helicase ATP-binding" evidence="16">
    <location>
        <begin position="19"/>
        <end position="498"/>
    </location>
</feature>
<dbReference type="GO" id="GO:0003677">
    <property type="term" value="F:DNA binding"/>
    <property type="evidence" value="ECO:0007669"/>
    <property type="project" value="UniProtKB-KW"/>
</dbReference>
<dbReference type="AlphaFoldDB" id="A0A345E7N3"/>
<evidence type="ECO:0000256" key="7">
    <source>
        <dbReference type="ARBA" id="ARBA00022840"/>
    </source>
</evidence>
<feature type="domain" description="UvrD-like helicase C-terminal" evidence="17">
    <location>
        <begin position="535"/>
        <end position="819"/>
    </location>
</feature>
<evidence type="ECO:0000256" key="8">
    <source>
        <dbReference type="ARBA" id="ARBA00023125"/>
    </source>
</evidence>
<evidence type="ECO:0000256" key="13">
    <source>
        <dbReference type="ARBA" id="ARBA00048988"/>
    </source>
</evidence>
<keyword evidence="19" id="KW-1185">Reference proteome</keyword>
<evidence type="ECO:0000256" key="3">
    <source>
        <dbReference type="ARBA" id="ARBA00022763"/>
    </source>
</evidence>
<dbReference type="RefSeq" id="WP_114587325.1">
    <property type="nucleotide sequence ID" value="NZ_CP031151.1"/>
</dbReference>
<evidence type="ECO:0000259" key="17">
    <source>
        <dbReference type="PROSITE" id="PS51217"/>
    </source>
</evidence>
<dbReference type="InterPro" id="IPR014017">
    <property type="entry name" value="DNA_helicase_UvrD-like_C"/>
</dbReference>
<dbReference type="GeneID" id="37285135"/>
<dbReference type="PROSITE" id="PS51217">
    <property type="entry name" value="UVRD_HELICASE_CTER"/>
    <property type="match status" value="1"/>
</dbReference>
<evidence type="ECO:0000256" key="9">
    <source>
        <dbReference type="ARBA" id="ARBA00023204"/>
    </source>
</evidence>
<dbReference type="EC" id="5.6.2.4" evidence="12"/>
<dbReference type="Pfam" id="PF13361">
    <property type="entry name" value="UvrD_C"/>
    <property type="match status" value="2"/>
</dbReference>
<evidence type="ECO:0000256" key="10">
    <source>
        <dbReference type="ARBA" id="ARBA00023235"/>
    </source>
</evidence>
<dbReference type="GO" id="GO:0000725">
    <property type="term" value="P:recombinational repair"/>
    <property type="evidence" value="ECO:0007669"/>
    <property type="project" value="TreeGrafter"/>
</dbReference>
<comment type="catalytic activity">
    <reaction evidence="13">
        <text>ATP + H2O = ADP + phosphate + H(+)</text>
        <dbReference type="Rhea" id="RHEA:13065"/>
        <dbReference type="ChEBI" id="CHEBI:15377"/>
        <dbReference type="ChEBI" id="CHEBI:15378"/>
        <dbReference type="ChEBI" id="CHEBI:30616"/>
        <dbReference type="ChEBI" id="CHEBI:43474"/>
        <dbReference type="ChEBI" id="CHEBI:456216"/>
        <dbReference type="EC" id="5.6.2.4"/>
    </reaction>
</comment>
<organism evidence="18 19">
    <name type="scientific">Haloplanus rubicundus</name>
    <dbReference type="NCBI Taxonomy" id="1547898"/>
    <lineage>
        <taxon>Archaea</taxon>
        <taxon>Methanobacteriati</taxon>
        <taxon>Methanobacteriota</taxon>
        <taxon>Stenosarchaea group</taxon>
        <taxon>Halobacteria</taxon>
        <taxon>Halobacteriales</taxon>
        <taxon>Haloferacaceae</taxon>
        <taxon>Haloplanus</taxon>
    </lineage>
</organism>
<evidence type="ECO:0000256" key="15">
    <source>
        <dbReference type="SAM" id="MobiDB-lite"/>
    </source>
</evidence>
<gene>
    <name evidence="18" type="ORF">DU500_17080</name>
</gene>
<comment type="catalytic activity">
    <reaction evidence="11">
        <text>Couples ATP hydrolysis with the unwinding of duplex DNA by translocating in the 3'-5' direction.</text>
        <dbReference type="EC" id="5.6.2.4"/>
    </reaction>
</comment>
<protein>
    <recommendedName>
        <fullName evidence="12">DNA 3'-5' helicase</fullName>
        <ecNumber evidence="12">5.6.2.4</ecNumber>
    </recommendedName>
</protein>
<dbReference type="Gene3D" id="1.10.486.10">
    <property type="entry name" value="PCRA, domain 4"/>
    <property type="match status" value="1"/>
</dbReference>
<name>A0A345E7N3_9EURY</name>
<evidence type="ECO:0000256" key="1">
    <source>
        <dbReference type="ARBA" id="ARBA00022722"/>
    </source>
</evidence>
<keyword evidence="3" id="KW-0227">DNA damage</keyword>
<evidence type="ECO:0000256" key="5">
    <source>
        <dbReference type="ARBA" id="ARBA00022806"/>
    </source>
</evidence>
<keyword evidence="10" id="KW-0413">Isomerase</keyword>
<dbReference type="PANTHER" id="PTHR11070:SF2">
    <property type="entry name" value="ATP-DEPENDENT DNA HELICASE SRS2"/>
    <property type="match status" value="1"/>
</dbReference>
<dbReference type="InterPro" id="IPR014016">
    <property type="entry name" value="UvrD-like_ATP-bd"/>
</dbReference>
<evidence type="ECO:0000256" key="14">
    <source>
        <dbReference type="PROSITE-ProRule" id="PRU00560"/>
    </source>
</evidence>
<proteinExistence type="predicted"/>
<evidence type="ECO:0000256" key="2">
    <source>
        <dbReference type="ARBA" id="ARBA00022741"/>
    </source>
</evidence>
<dbReference type="SUPFAM" id="SSF52980">
    <property type="entry name" value="Restriction endonuclease-like"/>
    <property type="match status" value="1"/>
</dbReference>
<keyword evidence="1" id="KW-0540">Nuclease</keyword>
<keyword evidence="4 14" id="KW-0378">Hydrolase</keyword>
<dbReference type="PANTHER" id="PTHR11070">
    <property type="entry name" value="UVRD / RECB / PCRA DNA HELICASE FAMILY MEMBER"/>
    <property type="match status" value="1"/>
</dbReference>
<accession>A0A345E7N3</accession>
<keyword evidence="9" id="KW-0234">DNA repair</keyword>
<feature type="region of interest" description="Disordered" evidence="15">
    <location>
        <begin position="1"/>
        <end position="26"/>
    </location>
</feature>
<dbReference type="InterPro" id="IPR027417">
    <property type="entry name" value="P-loop_NTPase"/>
</dbReference>
<dbReference type="InterPro" id="IPR000212">
    <property type="entry name" value="DNA_helicase_UvrD/REP"/>
</dbReference>
<dbReference type="GO" id="GO:0043138">
    <property type="term" value="F:3'-5' DNA helicase activity"/>
    <property type="evidence" value="ECO:0007669"/>
    <property type="project" value="UniProtKB-EC"/>
</dbReference>
<keyword evidence="18" id="KW-0614">Plasmid</keyword>
<dbReference type="PROSITE" id="PS51198">
    <property type="entry name" value="UVRD_HELICASE_ATP_BIND"/>
    <property type="match status" value="1"/>
</dbReference>
<sequence length="1241" mass="139067">MTGTGDGPPESDSEESEGGVSPTTEQQEALTLDQNIAITAGAGTGKTTTLTLRYLEMLETDPAVGPENIVTITFTNDAANEMQERIRSEVAGRLSQAPGSDEYDYERWRGIKDELENGYIHTIHGFCSRLLREHVVEAPVQPEFETLDEADATVLMREVVLETIEARWETNEDIRRLARLWNRDSLEEILVGLLGSRPMSTEWATRWEDATVEEYLDHIWATFYPVDQETTEDLLSEASVQTALRTICDLYGEEFDIDPDDKGMELMQTISQIVRDTGILTGEAEGRDWQRAFDGICDRLTTGSGDRYSRRYRYRGSQGNWSAHEDAQDQLDEAATALLEGLRPEDQDFMGGLDTEWNSSHYVLSLARLYCTVLGEYEDTKADQNTLDYYDLIQTTIDFLEANDRVCDQLRSQFEYVMVDEMQDTDSLQWDLVKLLTAGNTDDFDAQNVFLVGDEKQSVYRFRGADVTTFGSARADLDAANPDSVETTKQLRGNFRTIAETREFLNALFDRVFEPMEDEYRPYEARPQALTDERREGRDISGSVEYLLVPDDDLAQLHGDGYLDATPRFAGKGEREAHALASRLTSLLDDPPEIYDRKEETCRPAKPEDIAILLRARTRLKEHERALDAYDIPYTVVSGSGFWDSPEITALVNLLTFFENPTDDIALYGVLRSPLFGVTDETLARLHSPNDSLWAALQRADGDLGDAAGLLTEWRRLAAVTDDVSADTTVPWGTMLSRIIDDTGYIASVGADERPRQAAVNINKFREQIRAWEEGGVKTVSELLTRIERRKEIETHADEATIPEDADGVQIRTIHSAKGLEFPIVVVPEVGTEFNFQGDVDEYGKVYLDELAVGDGDTEPVLGMKAPSADDPYDHDDTLARSRLRERVKMQERAELKRLLYVAATRARDHLLFSGIHSVETDDEGSLGLKDARDPADARYWRDWLQPILLEDEEGNTSHTLSAVASTAEHTTELAGNQFTIRLPTAPVDDWDDSGPSTHEYPEIDIPEPALSPAPVMMTATNFAKGLAPDAGAIYTDELAEDAEAVDSDGLPANHLGTIVHKLTEHRLPREQWRPVARRLASAFDETVTDDDLARIERYTERCLRFREQLVDEVTPETIHEELAVVARLDSGRIIGDIDLLLTTPGTYHIADYKTNDTTRLAVDDLAEKYWPQLESYAVAVHQNDPSKEVRLTLYFADADVSKTNTLDPMTLDIMSDDLDSNLLELTGGISDGPEDIGSGY</sequence>
<reference evidence="18 19" key="1">
    <citation type="submission" date="2018-07" db="EMBL/GenBank/DDBJ databases">
        <title>Genome sequences of Haloplanus sp. CBA1113.</title>
        <authorList>
            <person name="Kim Y.B."/>
            <person name="Roh S.W."/>
        </authorList>
    </citation>
    <scope>NUCLEOTIDE SEQUENCE [LARGE SCALE GENOMIC DNA]</scope>
    <source>
        <strain evidence="18 19">CBA1113</strain>
        <plasmid evidence="18 19">pCBA1113-01</plasmid>
    </source>
</reference>
<dbReference type="GO" id="GO:0005524">
    <property type="term" value="F:ATP binding"/>
    <property type="evidence" value="ECO:0007669"/>
    <property type="project" value="UniProtKB-UniRule"/>
</dbReference>
<dbReference type="Proteomes" id="UP000253273">
    <property type="component" value="Plasmid pCBA1113-01"/>
</dbReference>
<feature type="binding site" evidence="14">
    <location>
        <begin position="40"/>
        <end position="47"/>
    </location>
    <ligand>
        <name>ATP</name>
        <dbReference type="ChEBI" id="CHEBI:30616"/>
    </ligand>
</feature>
<dbReference type="InterPro" id="IPR038726">
    <property type="entry name" value="PDDEXK_AddAB-type"/>
</dbReference>
<dbReference type="OrthoDB" id="203178at2157"/>
<dbReference type="Pfam" id="PF12705">
    <property type="entry name" value="PDDEXK_1"/>
    <property type="match status" value="1"/>
</dbReference>
<evidence type="ECO:0000256" key="12">
    <source>
        <dbReference type="ARBA" id="ARBA00034808"/>
    </source>
</evidence>
<evidence type="ECO:0000256" key="11">
    <source>
        <dbReference type="ARBA" id="ARBA00034617"/>
    </source>
</evidence>
<keyword evidence="6" id="KW-0269">Exonuclease</keyword>
<geneLocation type="plasmid" evidence="18 19">
    <name>pCBA1113-01</name>
</geneLocation>
<evidence type="ECO:0000313" key="18">
    <source>
        <dbReference type="EMBL" id="AXG08205.1"/>
    </source>
</evidence>
<dbReference type="GO" id="GO:0004527">
    <property type="term" value="F:exonuclease activity"/>
    <property type="evidence" value="ECO:0007669"/>
    <property type="project" value="UniProtKB-KW"/>
</dbReference>
<keyword evidence="5 14" id="KW-0347">Helicase</keyword>
<keyword evidence="2 14" id="KW-0547">Nucleotide-binding</keyword>
<dbReference type="EMBL" id="CP031151">
    <property type="protein sequence ID" value="AXG08205.1"/>
    <property type="molecule type" value="Genomic_DNA"/>
</dbReference>
<keyword evidence="7 14" id="KW-0067">ATP-binding</keyword>
<evidence type="ECO:0000256" key="6">
    <source>
        <dbReference type="ARBA" id="ARBA00022839"/>
    </source>
</evidence>
<dbReference type="Gene3D" id="3.40.50.300">
    <property type="entry name" value="P-loop containing nucleotide triphosphate hydrolases"/>
    <property type="match status" value="4"/>
</dbReference>
<dbReference type="Pfam" id="PF00580">
    <property type="entry name" value="UvrD-helicase"/>
    <property type="match status" value="1"/>
</dbReference>
<dbReference type="InterPro" id="IPR011604">
    <property type="entry name" value="PDDEXK-like_dom_sf"/>
</dbReference>
<evidence type="ECO:0000313" key="19">
    <source>
        <dbReference type="Proteomes" id="UP000253273"/>
    </source>
</evidence>